<dbReference type="PROSITE" id="PS50048">
    <property type="entry name" value="ZN2_CY6_FUNGAL_2"/>
    <property type="match status" value="1"/>
</dbReference>
<dbReference type="EMBL" id="KN846958">
    <property type="protein sequence ID" value="KIW68193.1"/>
    <property type="molecule type" value="Genomic_DNA"/>
</dbReference>
<dbReference type="SMART" id="SM00066">
    <property type="entry name" value="GAL4"/>
    <property type="match status" value="1"/>
</dbReference>
<dbReference type="InterPro" id="IPR053157">
    <property type="entry name" value="Sterol_Uptake_Regulator"/>
</dbReference>
<sequence>MPSRRFHKKSRFGCKECKGRRIKCDESRPSCGNCVRSHAVCLYAAATRTKPAAAATPYHTPTESETQASVSPSPLALPPASLLPSPSSPPFELIDLVLMNHFTAVTSLHLFSGERQAQLWQQEVPRQAGSSPMLMHGLLAVAALHLAQGELEPSSHLRYQSRGFYHHALGLQLFNAEVARLPPQSLDILFTFAILLAVWVYASPVTELAVISLDDVLDKLEMVRGCKKLFEMHREAIIDKPIGRFAEHRLKVCNRRQLSPASEALSYLRSIAADAINLAAIDQLESALHNYACDETHTKTAAVLPAIVSDKFWARLRAHEPLAVLIFAHYAIMSHPHQGRWWWMAGWPERILQAAEVALTSAEKAPLGWENCVARIRSGVLDIPTGMDFTSSEAVTGLLTSTATARRVETELDGVQRRPCLEIRDSKPIRSE</sequence>
<dbReference type="GO" id="GO:0008270">
    <property type="term" value="F:zinc ion binding"/>
    <property type="evidence" value="ECO:0007669"/>
    <property type="project" value="InterPro"/>
</dbReference>
<dbReference type="GO" id="GO:0003677">
    <property type="term" value="F:DNA binding"/>
    <property type="evidence" value="ECO:0007669"/>
    <property type="project" value="UniProtKB-KW"/>
</dbReference>
<feature type="region of interest" description="Disordered" evidence="5">
    <location>
        <begin position="54"/>
        <end position="75"/>
    </location>
</feature>
<dbReference type="PANTHER" id="PTHR47784">
    <property type="entry name" value="STEROL UPTAKE CONTROL PROTEIN 2"/>
    <property type="match status" value="1"/>
</dbReference>
<organism evidence="7 8">
    <name type="scientific">Phialophora macrospora</name>
    <dbReference type="NCBI Taxonomy" id="1851006"/>
    <lineage>
        <taxon>Eukaryota</taxon>
        <taxon>Fungi</taxon>
        <taxon>Dikarya</taxon>
        <taxon>Ascomycota</taxon>
        <taxon>Pezizomycotina</taxon>
        <taxon>Eurotiomycetes</taxon>
        <taxon>Chaetothyriomycetidae</taxon>
        <taxon>Chaetothyriales</taxon>
        <taxon>Herpotrichiellaceae</taxon>
        <taxon>Phialophora</taxon>
    </lineage>
</organism>
<evidence type="ECO:0000256" key="1">
    <source>
        <dbReference type="ARBA" id="ARBA00023015"/>
    </source>
</evidence>
<keyword evidence="4" id="KW-0539">Nucleus</keyword>
<dbReference type="Pfam" id="PF11951">
    <property type="entry name" value="Fungal_trans_2"/>
    <property type="match status" value="1"/>
</dbReference>
<evidence type="ECO:0000256" key="5">
    <source>
        <dbReference type="SAM" id="MobiDB-lite"/>
    </source>
</evidence>
<keyword evidence="8" id="KW-1185">Reference proteome</keyword>
<proteinExistence type="predicted"/>
<gene>
    <name evidence="7" type="ORF">PV04_04154</name>
</gene>
<keyword evidence="2" id="KW-0238">DNA-binding</keyword>
<evidence type="ECO:0000313" key="8">
    <source>
        <dbReference type="Proteomes" id="UP000054266"/>
    </source>
</evidence>
<dbReference type="InterPro" id="IPR001138">
    <property type="entry name" value="Zn2Cys6_DnaBD"/>
</dbReference>
<protein>
    <recommendedName>
        <fullName evidence="6">Zn(2)-C6 fungal-type domain-containing protein</fullName>
    </recommendedName>
</protein>
<reference evidence="7 8" key="1">
    <citation type="submission" date="2015-01" db="EMBL/GenBank/DDBJ databases">
        <title>The Genome Sequence of Capronia semiimmersa CBS27337.</title>
        <authorList>
            <consortium name="The Broad Institute Genomics Platform"/>
            <person name="Cuomo C."/>
            <person name="de Hoog S."/>
            <person name="Gorbushina A."/>
            <person name="Stielow B."/>
            <person name="Teixiera M."/>
            <person name="Abouelleil A."/>
            <person name="Chapman S.B."/>
            <person name="Priest M."/>
            <person name="Young S.K."/>
            <person name="Wortman J."/>
            <person name="Nusbaum C."/>
            <person name="Birren B."/>
        </authorList>
    </citation>
    <scope>NUCLEOTIDE SEQUENCE [LARGE SCALE GENOMIC DNA]</scope>
    <source>
        <strain evidence="7 8">CBS 27337</strain>
    </source>
</reference>
<dbReference type="AlphaFoldDB" id="A0A0D2FJB3"/>
<dbReference type="PROSITE" id="PS00463">
    <property type="entry name" value="ZN2_CY6_FUNGAL_1"/>
    <property type="match status" value="1"/>
</dbReference>
<dbReference type="Proteomes" id="UP000054266">
    <property type="component" value="Unassembled WGS sequence"/>
</dbReference>
<dbReference type="GO" id="GO:0001228">
    <property type="term" value="F:DNA-binding transcription activator activity, RNA polymerase II-specific"/>
    <property type="evidence" value="ECO:0007669"/>
    <property type="project" value="TreeGrafter"/>
</dbReference>
<dbReference type="STRING" id="5601.A0A0D2FJB3"/>
<dbReference type="Pfam" id="PF00172">
    <property type="entry name" value="Zn_clus"/>
    <property type="match status" value="1"/>
</dbReference>
<dbReference type="Gene3D" id="4.10.240.10">
    <property type="entry name" value="Zn(2)-C6 fungal-type DNA-binding domain"/>
    <property type="match status" value="1"/>
</dbReference>
<keyword evidence="3" id="KW-0804">Transcription</keyword>
<evidence type="ECO:0000256" key="4">
    <source>
        <dbReference type="ARBA" id="ARBA00023242"/>
    </source>
</evidence>
<accession>A0A0D2FJB3</accession>
<dbReference type="SUPFAM" id="SSF57701">
    <property type="entry name" value="Zn2/Cys6 DNA-binding domain"/>
    <property type="match status" value="1"/>
</dbReference>
<dbReference type="HOGENOM" id="CLU_024934_5_2_1"/>
<dbReference type="CDD" id="cd00067">
    <property type="entry name" value="GAL4"/>
    <property type="match status" value="1"/>
</dbReference>
<evidence type="ECO:0000256" key="3">
    <source>
        <dbReference type="ARBA" id="ARBA00023163"/>
    </source>
</evidence>
<keyword evidence="1" id="KW-0805">Transcription regulation</keyword>
<name>A0A0D2FJB3_9EURO</name>
<dbReference type="InterPro" id="IPR036864">
    <property type="entry name" value="Zn2-C6_fun-type_DNA-bd_sf"/>
</dbReference>
<feature type="domain" description="Zn(2)-C6 fungal-type" evidence="6">
    <location>
        <begin position="13"/>
        <end position="43"/>
    </location>
</feature>
<evidence type="ECO:0000259" key="6">
    <source>
        <dbReference type="PROSITE" id="PS50048"/>
    </source>
</evidence>
<evidence type="ECO:0000313" key="7">
    <source>
        <dbReference type="EMBL" id="KIW68193.1"/>
    </source>
</evidence>
<evidence type="ECO:0000256" key="2">
    <source>
        <dbReference type="ARBA" id="ARBA00023125"/>
    </source>
</evidence>
<dbReference type="InterPro" id="IPR021858">
    <property type="entry name" value="Fun_TF"/>
</dbReference>
<dbReference type="PANTHER" id="PTHR47784:SF5">
    <property type="entry name" value="STEROL UPTAKE CONTROL PROTEIN 2"/>
    <property type="match status" value="1"/>
</dbReference>